<comment type="caution">
    <text evidence="3">The sequence shown here is derived from an EMBL/GenBank/DDBJ whole genome shotgun (WGS) entry which is preliminary data.</text>
</comment>
<evidence type="ECO:0000256" key="1">
    <source>
        <dbReference type="PROSITE-ProRule" id="PRU00464"/>
    </source>
</evidence>
<dbReference type="Gene3D" id="3.30.428.10">
    <property type="entry name" value="HIT-like"/>
    <property type="match status" value="1"/>
</dbReference>
<dbReference type="PROSITE" id="PS51084">
    <property type="entry name" value="HIT_2"/>
    <property type="match status" value="1"/>
</dbReference>
<dbReference type="PRINTS" id="PR00332">
    <property type="entry name" value="HISTRIAD"/>
</dbReference>
<dbReference type="PANTHER" id="PTHR46648">
    <property type="entry name" value="HIT FAMILY PROTEIN 1"/>
    <property type="match status" value="1"/>
</dbReference>
<protein>
    <submittedName>
        <fullName evidence="3">HIT family protein</fullName>
        <ecNumber evidence="3">2.1.1.-</ecNumber>
    </submittedName>
</protein>
<dbReference type="EMBL" id="JBHUON010000017">
    <property type="protein sequence ID" value="MFD2865767.1"/>
    <property type="molecule type" value="Genomic_DNA"/>
</dbReference>
<keyword evidence="4" id="KW-1185">Reference proteome</keyword>
<dbReference type="GO" id="GO:0032259">
    <property type="term" value="P:methylation"/>
    <property type="evidence" value="ECO:0007669"/>
    <property type="project" value="UniProtKB-KW"/>
</dbReference>
<evidence type="ECO:0000313" key="3">
    <source>
        <dbReference type="EMBL" id="MFD2865767.1"/>
    </source>
</evidence>
<dbReference type="RefSeq" id="WP_377128699.1">
    <property type="nucleotide sequence ID" value="NZ_JBHUON010000017.1"/>
</dbReference>
<proteinExistence type="predicted"/>
<dbReference type="InterPro" id="IPR001310">
    <property type="entry name" value="Histidine_triad_HIT"/>
</dbReference>
<dbReference type="InterPro" id="IPR036265">
    <property type="entry name" value="HIT-like_sf"/>
</dbReference>
<organism evidence="3 4">
    <name type="scientific">Mucilaginibacter antarcticus</name>
    <dbReference type="NCBI Taxonomy" id="1855725"/>
    <lineage>
        <taxon>Bacteria</taxon>
        <taxon>Pseudomonadati</taxon>
        <taxon>Bacteroidota</taxon>
        <taxon>Sphingobacteriia</taxon>
        <taxon>Sphingobacteriales</taxon>
        <taxon>Sphingobacteriaceae</taxon>
        <taxon>Mucilaginibacter</taxon>
    </lineage>
</organism>
<dbReference type="Proteomes" id="UP001597601">
    <property type="component" value="Unassembled WGS sequence"/>
</dbReference>
<reference evidence="4" key="1">
    <citation type="journal article" date="2019" name="Int. J. Syst. Evol. Microbiol.">
        <title>The Global Catalogue of Microorganisms (GCM) 10K type strain sequencing project: providing services to taxonomists for standard genome sequencing and annotation.</title>
        <authorList>
            <consortium name="The Broad Institute Genomics Platform"/>
            <consortium name="The Broad Institute Genome Sequencing Center for Infectious Disease"/>
            <person name="Wu L."/>
            <person name="Ma J."/>
        </authorList>
    </citation>
    <scope>NUCLEOTIDE SEQUENCE [LARGE SCALE GENOMIC DNA]</scope>
    <source>
        <strain evidence="4">KCTC 52232</strain>
    </source>
</reference>
<keyword evidence="3" id="KW-0489">Methyltransferase</keyword>
<evidence type="ECO:0000313" key="4">
    <source>
        <dbReference type="Proteomes" id="UP001597601"/>
    </source>
</evidence>
<accession>A0ABW5XRV3</accession>
<sequence length="129" mass="14219">MSIFSKIIAGDIPSYKVAESDEFLAFLDINPLVEGHLLVVPKKEVDKLFDLDDATYAGLMIFAKIVATAMEKALPCKRIGVTVIGLEVPHAHVHLIPLNGVHDMDFSHPKLQFTPGEFEATVEKIKAHL</sequence>
<dbReference type="InterPro" id="IPR011146">
    <property type="entry name" value="HIT-like"/>
</dbReference>
<keyword evidence="3" id="KW-0808">Transferase</keyword>
<name>A0ABW5XRV3_9SPHI</name>
<dbReference type="EC" id="2.1.1.-" evidence="3"/>
<dbReference type="GO" id="GO:0008168">
    <property type="term" value="F:methyltransferase activity"/>
    <property type="evidence" value="ECO:0007669"/>
    <property type="project" value="UniProtKB-KW"/>
</dbReference>
<dbReference type="PANTHER" id="PTHR46648:SF1">
    <property type="entry name" value="ADENOSINE 5'-MONOPHOSPHORAMIDASE HNT1"/>
    <property type="match status" value="1"/>
</dbReference>
<dbReference type="SUPFAM" id="SSF54197">
    <property type="entry name" value="HIT-like"/>
    <property type="match status" value="1"/>
</dbReference>
<dbReference type="Pfam" id="PF01230">
    <property type="entry name" value="HIT"/>
    <property type="match status" value="1"/>
</dbReference>
<gene>
    <name evidence="3" type="ORF">ACFSYC_13795</name>
</gene>
<feature type="short sequence motif" description="Histidine triad motif" evidence="1">
    <location>
        <begin position="90"/>
        <end position="94"/>
    </location>
</feature>
<feature type="domain" description="HIT" evidence="2">
    <location>
        <begin position="3"/>
        <end position="106"/>
    </location>
</feature>
<evidence type="ECO:0000259" key="2">
    <source>
        <dbReference type="PROSITE" id="PS51084"/>
    </source>
</evidence>